<keyword evidence="2" id="KW-1185">Reference proteome</keyword>
<protein>
    <submittedName>
        <fullName evidence="1">Uncharacterized protein</fullName>
    </submittedName>
</protein>
<dbReference type="Proteomes" id="UP001057452">
    <property type="component" value="Chromosome 6"/>
</dbReference>
<feature type="non-terminal residue" evidence="1">
    <location>
        <position position="1"/>
    </location>
</feature>
<proteinExistence type="predicted"/>
<evidence type="ECO:0000313" key="1">
    <source>
        <dbReference type="EMBL" id="KAI4824953.1"/>
    </source>
</evidence>
<name>A0ACB9XE32_CHAAC</name>
<accession>A0ACB9XE32</accession>
<evidence type="ECO:0000313" key="2">
    <source>
        <dbReference type="Proteomes" id="UP001057452"/>
    </source>
</evidence>
<dbReference type="EMBL" id="CM043790">
    <property type="protein sequence ID" value="KAI4824953.1"/>
    <property type="molecule type" value="Genomic_DNA"/>
</dbReference>
<gene>
    <name evidence="1" type="ORF">KUCAC02_020664</name>
</gene>
<comment type="caution">
    <text evidence="1">The sequence shown here is derived from an EMBL/GenBank/DDBJ whole genome shotgun (WGS) entry which is preliminary data.</text>
</comment>
<reference evidence="1" key="1">
    <citation type="submission" date="2022-05" db="EMBL/GenBank/DDBJ databases">
        <title>Chromosome-level genome of Chaenocephalus aceratus.</title>
        <authorList>
            <person name="Park H."/>
        </authorList>
    </citation>
    <scope>NUCLEOTIDE SEQUENCE</scope>
    <source>
        <strain evidence="1">KU_202001</strain>
    </source>
</reference>
<feature type="non-terminal residue" evidence="1">
    <location>
        <position position="54"/>
    </location>
</feature>
<organism evidence="1 2">
    <name type="scientific">Chaenocephalus aceratus</name>
    <name type="common">Blackfin icefish</name>
    <name type="synonym">Chaenichthys aceratus</name>
    <dbReference type="NCBI Taxonomy" id="36190"/>
    <lineage>
        <taxon>Eukaryota</taxon>
        <taxon>Metazoa</taxon>
        <taxon>Chordata</taxon>
        <taxon>Craniata</taxon>
        <taxon>Vertebrata</taxon>
        <taxon>Euteleostomi</taxon>
        <taxon>Actinopterygii</taxon>
        <taxon>Neopterygii</taxon>
        <taxon>Teleostei</taxon>
        <taxon>Neoteleostei</taxon>
        <taxon>Acanthomorphata</taxon>
        <taxon>Eupercaria</taxon>
        <taxon>Perciformes</taxon>
        <taxon>Notothenioidei</taxon>
        <taxon>Channichthyidae</taxon>
        <taxon>Chaenocephalus</taxon>
    </lineage>
</organism>
<sequence length="54" mass="5441">AAAELWGVGGRLQEEGRSPAAGMWARVPTCRGCPAAAGGPVLSHLDSSSPRQPA</sequence>